<gene>
    <name evidence="2" type="ORF">MCHLO_07701</name>
</gene>
<evidence type="ECO:0000313" key="3">
    <source>
        <dbReference type="Proteomes" id="UP000815677"/>
    </source>
</evidence>
<accession>A0ABQ0LH72</accession>
<feature type="region of interest" description="Disordered" evidence="1">
    <location>
        <begin position="15"/>
        <end position="40"/>
    </location>
</feature>
<reference evidence="2" key="1">
    <citation type="submission" date="2014-09" db="EMBL/GenBank/DDBJ databases">
        <title>Genome sequence of the luminous mushroom Mycena chlorophos for searching fungal bioluminescence genes.</title>
        <authorList>
            <person name="Tanaka Y."/>
            <person name="Kasuga D."/>
            <person name="Oba Y."/>
            <person name="Hase S."/>
            <person name="Sato K."/>
            <person name="Oba Y."/>
            <person name="Sakakibara Y."/>
        </authorList>
    </citation>
    <scope>NUCLEOTIDE SEQUENCE</scope>
</reference>
<evidence type="ECO:0000313" key="2">
    <source>
        <dbReference type="EMBL" id="GAT50459.1"/>
    </source>
</evidence>
<evidence type="ECO:0000256" key="1">
    <source>
        <dbReference type="SAM" id="MobiDB-lite"/>
    </source>
</evidence>
<name>A0ABQ0LH72_MYCCL</name>
<organism evidence="2 3">
    <name type="scientific">Mycena chlorophos</name>
    <name type="common">Agaric fungus</name>
    <name type="synonym">Agaricus chlorophos</name>
    <dbReference type="NCBI Taxonomy" id="658473"/>
    <lineage>
        <taxon>Eukaryota</taxon>
        <taxon>Fungi</taxon>
        <taxon>Dikarya</taxon>
        <taxon>Basidiomycota</taxon>
        <taxon>Agaricomycotina</taxon>
        <taxon>Agaricomycetes</taxon>
        <taxon>Agaricomycetidae</taxon>
        <taxon>Agaricales</taxon>
        <taxon>Marasmiineae</taxon>
        <taxon>Mycenaceae</taxon>
        <taxon>Mycena</taxon>
    </lineage>
</organism>
<keyword evidence="3" id="KW-1185">Reference proteome</keyword>
<dbReference type="EMBL" id="DF846484">
    <property type="protein sequence ID" value="GAT50459.1"/>
    <property type="molecule type" value="Genomic_DNA"/>
</dbReference>
<sequence>MSTTCTHTQLYSAVKRRSNTEKYSTSSASTRRSSKWTSKSSLSSNLKAKHTLAVSKSYPPALVSSGQIKILLRKTSISVPRTSAGAHQLIHVFTARRGRYSTEHAAAQSRLHEIVEHLNVVRNEVDRIGSELEVADGELNTVLEWVRTSGGFATAGSECSLCSSPVPQLHSTPLIDKVFKDSADQPLTVSLRGVAFSVERTLKDVHEVMHYARQRHEVCAKDQTVAIQRLQKLINHRTRLELQEVGAANNLRMANRDLDKVLTLVGEYGLCVADTSCAICCGEPLTHSSP</sequence>
<feature type="compositionally biased region" description="Low complexity" evidence="1">
    <location>
        <begin position="24"/>
        <end position="40"/>
    </location>
</feature>
<proteinExistence type="predicted"/>
<protein>
    <submittedName>
        <fullName evidence="2">Uncharacterized protein</fullName>
    </submittedName>
</protein>
<dbReference type="Proteomes" id="UP000815677">
    <property type="component" value="Unassembled WGS sequence"/>
</dbReference>